<dbReference type="SMART" id="SM00028">
    <property type="entry name" value="TPR"/>
    <property type="match status" value="2"/>
</dbReference>
<evidence type="ECO:0000313" key="2">
    <source>
        <dbReference type="EMBL" id="RJP18010.1"/>
    </source>
</evidence>
<sequence>MLLWKKLSVGAACLALTCVAGLLAKKAEPALEITEAFGSEELHHVSHSMPMTLLGQFRINLGAYLWLKTIDYLHNGITYRPFTTTERAGGMHEHEHDLGGFAQHQCGGPTLIPSKEKDWRGVFGDLERNLQPYRPGPARHSDPQELIPWYRIQTIINPLDVDAYATCAFFLADFAREPEKALAFLKRGVENNPHSPVLYQSIGQLYFDKWKRYDEAIPYLQKAIAVGQEIQDRDTKQEKAFGDAYLFLARAYREKRELDAALRIAEKGMTECPANNFIRIIHRVIKKEMKENAPSGIEERHDTCEDEK</sequence>
<dbReference type="Proteomes" id="UP000265882">
    <property type="component" value="Unassembled WGS sequence"/>
</dbReference>
<feature type="signal peptide" evidence="1">
    <location>
        <begin position="1"/>
        <end position="20"/>
    </location>
</feature>
<dbReference type="AlphaFoldDB" id="A0A3A4NLH2"/>
<name>A0A3A4NLH2_ABYX5</name>
<accession>A0A3A4NLH2</accession>
<dbReference type="InterPro" id="IPR011990">
    <property type="entry name" value="TPR-like_helical_dom_sf"/>
</dbReference>
<reference evidence="2 3" key="1">
    <citation type="journal article" date="2017" name="ISME J.">
        <title>Energy and carbon metabolisms in a deep terrestrial subsurface fluid microbial community.</title>
        <authorList>
            <person name="Momper L."/>
            <person name="Jungbluth S.P."/>
            <person name="Lee M.D."/>
            <person name="Amend J.P."/>
        </authorList>
    </citation>
    <scope>NUCLEOTIDE SEQUENCE [LARGE SCALE GENOMIC DNA]</scope>
    <source>
        <strain evidence="2">SURF_5</strain>
    </source>
</reference>
<organism evidence="2 3">
    <name type="scientific">Abyssobacteria bacterium (strain SURF_5)</name>
    <dbReference type="NCBI Taxonomy" id="2093360"/>
    <lineage>
        <taxon>Bacteria</taxon>
        <taxon>Pseudomonadati</taxon>
        <taxon>Candidatus Hydrogenedentota</taxon>
        <taxon>Candidatus Abyssobacteria</taxon>
    </lineage>
</organism>
<feature type="chain" id="PRO_5017477764" evidence="1">
    <location>
        <begin position="21"/>
        <end position="308"/>
    </location>
</feature>
<keyword evidence="1" id="KW-0732">Signal</keyword>
<dbReference type="Gene3D" id="1.25.40.10">
    <property type="entry name" value="Tetratricopeptide repeat domain"/>
    <property type="match status" value="1"/>
</dbReference>
<dbReference type="EMBL" id="QZKU01000106">
    <property type="protein sequence ID" value="RJP18010.1"/>
    <property type="molecule type" value="Genomic_DNA"/>
</dbReference>
<dbReference type="SUPFAM" id="SSF48452">
    <property type="entry name" value="TPR-like"/>
    <property type="match status" value="1"/>
</dbReference>
<protein>
    <submittedName>
        <fullName evidence="2">Uncharacterized protein</fullName>
    </submittedName>
</protein>
<proteinExistence type="predicted"/>
<comment type="caution">
    <text evidence="2">The sequence shown here is derived from an EMBL/GenBank/DDBJ whole genome shotgun (WGS) entry which is preliminary data.</text>
</comment>
<evidence type="ECO:0000313" key="3">
    <source>
        <dbReference type="Proteomes" id="UP000265882"/>
    </source>
</evidence>
<evidence type="ECO:0000256" key="1">
    <source>
        <dbReference type="SAM" id="SignalP"/>
    </source>
</evidence>
<dbReference type="InterPro" id="IPR019734">
    <property type="entry name" value="TPR_rpt"/>
</dbReference>
<dbReference type="Pfam" id="PF13181">
    <property type="entry name" value="TPR_8"/>
    <property type="match status" value="1"/>
</dbReference>
<gene>
    <name evidence="2" type="ORF">C4520_15095</name>
</gene>